<reference evidence="7" key="1">
    <citation type="submission" date="2020-12" db="UniProtKB">
        <authorList>
            <consortium name="WormBaseParasite"/>
        </authorList>
    </citation>
    <scope>IDENTIFICATION</scope>
    <source>
        <strain evidence="7">MHco3</strain>
    </source>
</reference>
<dbReference type="PANTHER" id="PTHR24412:SF441">
    <property type="entry name" value="KELCH-LIKE PROTEIN 28"/>
    <property type="match status" value="1"/>
</dbReference>
<dbReference type="Pfam" id="PF01344">
    <property type="entry name" value="Kelch_1"/>
    <property type="match status" value="5"/>
</dbReference>
<dbReference type="WBParaSite" id="HCON_00087985-00001">
    <property type="protein sequence ID" value="HCON_00087985-00001"/>
    <property type="gene ID" value="HCON_00087985"/>
</dbReference>
<evidence type="ECO:0000256" key="4">
    <source>
        <dbReference type="ARBA" id="ARBA00022786"/>
    </source>
</evidence>
<feature type="domain" description="BTB" evidence="5">
    <location>
        <begin position="30"/>
        <end position="97"/>
    </location>
</feature>
<dbReference type="InterPro" id="IPR011043">
    <property type="entry name" value="Gal_Oxase/kelch_b-propeller"/>
</dbReference>
<evidence type="ECO:0000256" key="2">
    <source>
        <dbReference type="ARBA" id="ARBA00022441"/>
    </source>
</evidence>
<dbReference type="InterPro" id="IPR006652">
    <property type="entry name" value="Kelch_1"/>
</dbReference>
<dbReference type="OMA" id="RRNCWEP"/>
<keyword evidence="2" id="KW-0880">Kelch repeat</keyword>
<evidence type="ECO:0000259" key="5">
    <source>
        <dbReference type="PROSITE" id="PS50097"/>
    </source>
</evidence>
<dbReference type="InterPro" id="IPR017096">
    <property type="entry name" value="BTB-kelch_protein"/>
</dbReference>
<dbReference type="AlphaFoldDB" id="A0A7I4YGJ1"/>
<evidence type="ECO:0000313" key="7">
    <source>
        <dbReference type="WBParaSite" id="HCON_00087985-00001"/>
    </source>
</evidence>
<keyword evidence="3" id="KW-0677">Repeat</keyword>
<dbReference type="Pfam" id="PF07707">
    <property type="entry name" value="BACK"/>
    <property type="match status" value="1"/>
</dbReference>
<dbReference type="InterPro" id="IPR000210">
    <property type="entry name" value="BTB/POZ_dom"/>
</dbReference>
<dbReference type="PANTHER" id="PTHR24412">
    <property type="entry name" value="KELCH PROTEIN"/>
    <property type="match status" value="1"/>
</dbReference>
<dbReference type="OrthoDB" id="5856479at2759"/>
<dbReference type="InterPro" id="IPR011705">
    <property type="entry name" value="BACK"/>
</dbReference>
<evidence type="ECO:0000256" key="3">
    <source>
        <dbReference type="ARBA" id="ARBA00022737"/>
    </source>
</evidence>
<dbReference type="PIRSF" id="PIRSF037037">
    <property type="entry name" value="Kelch-like_protein_gigaxonin"/>
    <property type="match status" value="1"/>
</dbReference>
<dbReference type="Gene3D" id="1.25.40.420">
    <property type="match status" value="1"/>
</dbReference>
<dbReference type="SMART" id="SM00612">
    <property type="entry name" value="Kelch"/>
    <property type="match status" value="6"/>
</dbReference>
<dbReference type="PROSITE" id="PS50097">
    <property type="entry name" value="BTB"/>
    <property type="match status" value="1"/>
</dbReference>
<protein>
    <submittedName>
        <fullName evidence="7">BTB domain-containing protein</fullName>
    </submittedName>
</protein>
<dbReference type="SUPFAM" id="SSF50965">
    <property type="entry name" value="Galactose oxidase, central domain"/>
    <property type="match status" value="1"/>
</dbReference>
<dbReference type="Gene3D" id="2.120.10.80">
    <property type="entry name" value="Kelch-type beta propeller"/>
    <property type="match status" value="2"/>
</dbReference>
<dbReference type="SUPFAM" id="SSF117281">
    <property type="entry name" value="Kelch motif"/>
    <property type="match status" value="1"/>
</dbReference>
<dbReference type="FunFam" id="1.25.40.420:FF:000001">
    <property type="entry name" value="Kelch-like family member 12"/>
    <property type="match status" value="1"/>
</dbReference>
<keyword evidence="6" id="KW-1185">Reference proteome</keyword>
<proteinExistence type="predicted"/>
<evidence type="ECO:0000256" key="1">
    <source>
        <dbReference type="ARBA" id="ARBA00004906"/>
    </source>
</evidence>
<sequence>MHHRSTTLSQTHNLFLATKLAALRDDGRFCDVTLVAKEFRISAHRVVLAAYSDYFRAMFTSEMIESRQPEIEMLDIEGAALDALINFCYTGKVKTSDVSIPSILHAACLLQLGEIKEACCDFLKKQLRPSNCLGIREFADSHSCQELVRCADDYIVENFQDIISIEEFHHLSINQLFQLLSNDELVVPSEEEVFGALIRWVEFDVSSRKQFLSKLLEHVRFPRCRPEFLVNTVSKNALVMADATCRDFVDQAKDDLILQFSTHECSDMKGKCTRAGGVFAGVIYVVGGENERSVERLDLEGDNSVWQYVAPLNQERYDGGVAVIDRFIYAVSGRDELNILKNIERYNPATDQWMSDVAPCPTARTMLGVGALDDHLYAVGGVEGVRGRALDAVECYDVRRNEWTSVAPMGSRRARLAVSVLDGCLYAVGGGKGEAVLNTVERFDPRVGRWEEVCPMSISRHSPGSAVLHGELYVAGGSNKDSRSLSSAEKYDLRANKWTPVARMSCSRRGFGLAAVNGKLYAIGGYNGSVVLNSVEVFDPRANQWNHHSILNCKRFCPGVAALQKP</sequence>
<dbReference type="Gene3D" id="3.30.710.10">
    <property type="entry name" value="Potassium Channel Kv1.1, Chain A"/>
    <property type="match status" value="1"/>
</dbReference>
<dbReference type="SUPFAM" id="SSF54695">
    <property type="entry name" value="POZ domain"/>
    <property type="match status" value="1"/>
</dbReference>
<dbReference type="InterPro" id="IPR011333">
    <property type="entry name" value="SKP1/BTB/POZ_sf"/>
</dbReference>
<dbReference type="Proteomes" id="UP000025227">
    <property type="component" value="Unplaced"/>
</dbReference>
<dbReference type="InterPro" id="IPR015915">
    <property type="entry name" value="Kelch-typ_b-propeller"/>
</dbReference>
<evidence type="ECO:0000313" key="6">
    <source>
        <dbReference type="Proteomes" id="UP000025227"/>
    </source>
</evidence>
<keyword evidence="4" id="KW-0833">Ubl conjugation pathway</keyword>
<dbReference type="SMART" id="SM00875">
    <property type="entry name" value="BACK"/>
    <property type="match status" value="1"/>
</dbReference>
<organism evidence="6 7">
    <name type="scientific">Haemonchus contortus</name>
    <name type="common">Barber pole worm</name>
    <dbReference type="NCBI Taxonomy" id="6289"/>
    <lineage>
        <taxon>Eukaryota</taxon>
        <taxon>Metazoa</taxon>
        <taxon>Ecdysozoa</taxon>
        <taxon>Nematoda</taxon>
        <taxon>Chromadorea</taxon>
        <taxon>Rhabditida</taxon>
        <taxon>Rhabditina</taxon>
        <taxon>Rhabditomorpha</taxon>
        <taxon>Strongyloidea</taxon>
        <taxon>Trichostrongylidae</taxon>
        <taxon>Haemonchus</taxon>
    </lineage>
</organism>
<dbReference type="Pfam" id="PF00651">
    <property type="entry name" value="BTB"/>
    <property type="match status" value="1"/>
</dbReference>
<name>A0A7I4YGJ1_HAECO</name>
<dbReference type="SMART" id="SM00225">
    <property type="entry name" value="BTB"/>
    <property type="match status" value="1"/>
</dbReference>
<comment type="pathway">
    <text evidence="1">Protein modification; protein ubiquitination.</text>
</comment>
<accession>A0A7I4YGJ1</accession>